<keyword evidence="4" id="KW-1185">Reference proteome</keyword>
<organism evidence="3 4">
    <name type="scientific">Gilvimarinus xylanilyticus</name>
    <dbReference type="NCBI Taxonomy" id="2944139"/>
    <lineage>
        <taxon>Bacteria</taxon>
        <taxon>Pseudomonadati</taxon>
        <taxon>Pseudomonadota</taxon>
        <taxon>Gammaproteobacteria</taxon>
        <taxon>Cellvibrionales</taxon>
        <taxon>Cellvibrionaceae</taxon>
        <taxon>Gilvimarinus</taxon>
    </lineage>
</organism>
<accession>A0A9X2HXD0</accession>
<keyword evidence="1" id="KW-0472">Membrane</keyword>
<feature type="transmembrane region" description="Helical" evidence="1">
    <location>
        <begin position="193"/>
        <end position="211"/>
    </location>
</feature>
<dbReference type="PIRSF" id="PIRSF026631">
    <property type="entry name" value="UCP026631"/>
    <property type="match status" value="1"/>
</dbReference>
<feature type="transmembrane region" description="Helical" evidence="1">
    <location>
        <begin position="366"/>
        <end position="384"/>
    </location>
</feature>
<feature type="domain" description="YdbS-like PH" evidence="2">
    <location>
        <begin position="71"/>
        <end position="150"/>
    </location>
</feature>
<sequence>MPRPEDDRLHWRRVSPVAMIYFALKMLPALGQMWPALIPLFAGGEEIRQIFWVWGIPAALLLLSMGVVLYWWFFSFAIEDNRLTLRSGVFNRKRLSLDFERVQQADIADPFYFRPFKLVTLGLESAGSAQQEVDVPGIPVALAESLRHTILEKQVQTKPATETEVHAATSAADYRLSLGPAEIARYGLMHNTLLYLAPLAAPFGQHLGPLFESWLVSLESSQVYSAFNWLSANLAVSVTLVLAVFAVLVGTSVLFGLSVLLAFVRYWGYTLTRVDDRYQSRAGLTTVRTRGFKIHKLQKVTLVQGVIAKLLKRYTVSISKAGGIAGQSPQAQDKNFTVPVLDELNWLLLRGELKLPKPEWTRVHPFSWRFPCAICSLIIVLSALAASFKLGAVAFTGLLGLVPLLLIGRRLWRQKGYFYNGEWLAWRRGFIGFSEQWLPVGKLQKIQLAQSPLKRLVGLCDLQVWSADGRVTLVCLPKGEAQRLRDGLLTGVVMYKKPWF</sequence>
<name>A0A9X2HXD0_9GAMM</name>
<feature type="domain" description="YdbS-like PH" evidence="2">
    <location>
        <begin position="412"/>
        <end position="486"/>
    </location>
</feature>
<evidence type="ECO:0000256" key="1">
    <source>
        <dbReference type="SAM" id="Phobius"/>
    </source>
</evidence>
<dbReference type="PANTHER" id="PTHR34473">
    <property type="entry name" value="UPF0699 TRANSMEMBRANE PROTEIN YDBS"/>
    <property type="match status" value="1"/>
</dbReference>
<feature type="transmembrane region" description="Helical" evidence="1">
    <location>
        <begin position="231"/>
        <end position="264"/>
    </location>
</feature>
<reference evidence="3" key="2">
    <citation type="submission" date="2023-01" db="EMBL/GenBank/DDBJ databases">
        <title>Gilvimarinus xylanilyticus HB14 isolated from Caulerpa lentillifera aquaculture base in Hainan, China.</title>
        <authorList>
            <person name="Zhang Y.-J."/>
        </authorList>
    </citation>
    <scope>NUCLEOTIDE SEQUENCE</scope>
    <source>
        <strain evidence="3">HB14</strain>
    </source>
</reference>
<feature type="transmembrane region" description="Helical" evidence="1">
    <location>
        <begin position="50"/>
        <end position="73"/>
    </location>
</feature>
<feature type="transmembrane region" description="Helical" evidence="1">
    <location>
        <begin position="390"/>
        <end position="408"/>
    </location>
</feature>
<gene>
    <name evidence="3" type="ORF">M6D89_03220</name>
</gene>
<comment type="caution">
    <text evidence="3">The sequence shown here is derived from an EMBL/GenBank/DDBJ whole genome shotgun (WGS) entry which is preliminary data.</text>
</comment>
<protein>
    <submittedName>
        <fullName evidence="3">PH domain-containing protein</fullName>
    </submittedName>
</protein>
<dbReference type="AlphaFoldDB" id="A0A9X2HXD0"/>
<dbReference type="InterPro" id="IPR014529">
    <property type="entry name" value="UCP026631"/>
</dbReference>
<keyword evidence="1" id="KW-0812">Transmembrane</keyword>
<keyword evidence="1" id="KW-1133">Transmembrane helix</keyword>
<dbReference type="InterPro" id="IPR005182">
    <property type="entry name" value="YdbS-like_PH"/>
</dbReference>
<reference evidence="3" key="1">
    <citation type="submission" date="2022-05" db="EMBL/GenBank/DDBJ databases">
        <authorList>
            <person name="Sun H.-N."/>
        </authorList>
    </citation>
    <scope>NUCLEOTIDE SEQUENCE</scope>
    <source>
        <strain evidence="3">HB14</strain>
    </source>
</reference>
<dbReference type="Proteomes" id="UP001139319">
    <property type="component" value="Unassembled WGS sequence"/>
</dbReference>
<dbReference type="RefSeq" id="WP_253966589.1">
    <property type="nucleotide sequence ID" value="NZ_JAMFTH010000001.1"/>
</dbReference>
<dbReference type="PANTHER" id="PTHR34473:SF2">
    <property type="entry name" value="UPF0699 TRANSMEMBRANE PROTEIN YDBT"/>
    <property type="match status" value="1"/>
</dbReference>
<proteinExistence type="predicted"/>
<evidence type="ECO:0000313" key="4">
    <source>
        <dbReference type="Proteomes" id="UP001139319"/>
    </source>
</evidence>
<evidence type="ECO:0000259" key="2">
    <source>
        <dbReference type="Pfam" id="PF03703"/>
    </source>
</evidence>
<feature type="transmembrane region" description="Helical" evidence="1">
    <location>
        <begin position="20"/>
        <end position="38"/>
    </location>
</feature>
<dbReference type="Pfam" id="PF03703">
    <property type="entry name" value="bPH_2"/>
    <property type="match status" value="2"/>
</dbReference>
<evidence type="ECO:0000313" key="3">
    <source>
        <dbReference type="EMBL" id="MCP8898306.1"/>
    </source>
</evidence>
<dbReference type="EMBL" id="JAMFTH010000001">
    <property type="protein sequence ID" value="MCP8898306.1"/>
    <property type="molecule type" value="Genomic_DNA"/>
</dbReference>